<organism evidence="1 2">
    <name type="scientific">Somion occarium</name>
    <dbReference type="NCBI Taxonomy" id="3059160"/>
    <lineage>
        <taxon>Eukaryota</taxon>
        <taxon>Fungi</taxon>
        <taxon>Dikarya</taxon>
        <taxon>Basidiomycota</taxon>
        <taxon>Agaricomycotina</taxon>
        <taxon>Agaricomycetes</taxon>
        <taxon>Polyporales</taxon>
        <taxon>Cerrenaceae</taxon>
        <taxon>Somion</taxon>
    </lineage>
</organism>
<sequence length="437" mass="49521">MEGHSHSSAIFPVEITDMFIDLLQKDEQALRSFSLISRSWCSRARLYSFRELTLKPARADNGTQRLSFLPRLRRLQELSPNTCRSVRHVCVEGGDVYGLYSDQPTIDTGFLQQVLQLFTNLEDLLLSCRMVQSKSDPTGNNRYHDKFTSPRALKTLTLRLDVRVGHDIYPHNVFGLLSSLETLCLDCCYVMIRPPGHFRFPDLQRLTIRAGTTGDFLNDLFWTEGHHVDLRSLSSLHVELDDIPFTELNKILVSASNSLHELHLGGLLQYISHYLYMGFLGTVIDDPSSLWAGINFDACSALAHLQLHCVVENPSILPNLPQAVMPAILSILTFFSSSAHACRLTSKDHGLSITIDLEVVSPDLELLQYLFLVSPWARFRNILSSLQQTHGLRRLRFLLRDGLGREESLSGYQFRETMMPVKQALQDMSEAGLVIFE</sequence>
<evidence type="ECO:0000313" key="2">
    <source>
        <dbReference type="Proteomes" id="UP001497453"/>
    </source>
</evidence>
<reference evidence="2" key="1">
    <citation type="submission" date="2024-04" db="EMBL/GenBank/DDBJ databases">
        <authorList>
            <person name="Shaw F."/>
            <person name="Minotto A."/>
        </authorList>
    </citation>
    <scope>NUCLEOTIDE SEQUENCE [LARGE SCALE GENOMIC DNA]</scope>
</reference>
<dbReference type="EMBL" id="OZ037947">
    <property type="protein sequence ID" value="CAL1707306.1"/>
    <property type="molecule type" value="Genomic_DNA"/>
</dbReference>
<evidence type="ECO:0000313" key="1">
    <source>
        <dbReference type="EMBL" id="CAL1707306.1"/>
    </source>
</evidence>
<accession>A0ABP1DHJ6</accession>
<evidence type="ECO:0008006" key="3">
    <source>
        <dbReference type="Google" id="ProtNLM"/>
    </source>
</evidence>
<gene>
    <name evidence="1" type="ORF">GFSPODELE1_LOCUS6297</name>
</gene>
<protein>
    <recommendedName>
        <fullName evidence="3">F-box domain-containing protein</fullName>
    </recommendedName>
</protein>
<proteinExistence type="predicted"/>
<dbReference type="Proteomes" id="UP001497453">
    <property type="component" value="Chromosome 4"/>
</dbReference>
<keyword evidence="2" id="KW-1185">Reference proteome</keyword>
<name>A0ABP1DHJ6_9APHY</name>